<reference evidence="7" key="1">
    <citation type="journal article" date="2021" name="Mol. Ecol. Resour.">
        <title>Apolygus lucorum genome provides insights into omnivorousness and mesophyll feeding.</title>
        <authorList>
            <person name="Liu Y."/>
            <person name="Liu H."/>
            <person name="Wang H."/>
            <person name="Huang T."/>
            <person name="Liu B."/>
            <person name="Yang B."/>
            <person name="Yin L."/>
            <person name="Li B."/>
            <person name="Zhang Y."/>
            <person name="Zhang S."/>
            <person name="Jiang F."/>
            <person name="Zhang X."/>
            <person name="Ren Y."/>
            <person name="Wang B."/>
            <person name="Wang S."/>
            <person name="Lu Y."/>
            <person name="Wu K."/>
            <person name="Fan W."/>
            <person name="Wang G."/>
        </authorList>
    </citation>
    <scope>NUCLEOTIDE SEQUENCE</scope>
    <source>
        <strain evidence="7">12Hb</strain>
    </source>
</reference>
<dbReference type="OrthoDB" id="18087at2759"/>
<organism evidence="7 8">
    <name type="scientific">Apolygus lucorum</name>
    <name type="common">Small green plant bug</name>
    <name type="synonym">Lygocoris lucorum</name>
    <dbReference type="NCBI Taxonomy" id="248454"/>
    <lineage>
        <taxon>Eukaryota</taxon>
        <taxon>Metazoa</taxon>
        <taxon>Ecdysozoa</taxon>
        <taxon>Arthropoda</taxon>
        <taxon>Hexapoda</taxon>
        <taxon>Insecta</taxon>
        <taxon>Pterygota</taxon>
        <taxon>Neoptera</taxon>
        <taxon>Paraneoptera</taxon>
        <taxon>Hemiptera</taxon>
        <taxon>Heteroptera</taxon>
        <taxon>Panheteroptera</taxon>
        <taxon>Cimicomorpha</taxon>
        <taxon>Miridae</taxon>
        <taxon>Mirini</taxon>
        <taxon>Apolygus</taxon>
    </lineage>
</organism>
<dbReference type="InterPro" id="IPR012677">
    <property type="entry name" value="Nucleotide-bd_a/b_plait_sf"/>
</dbReference>
<evidence type="ECO:0000256" key="3">
    <source>
        <dbReference type="ARBA" id="ARBA00023161"/>
    </source>
</evidence>
<dbReference type="CDD" id="cd12455">
    <property type="entry name" value="RRM_like_Smg4_UPF3"/>
    <property type="match status" value="1"/>
</dbReference>
<feature type="compositionally biased region" description="Basic and acidic residues" evidence="5">
    <location>
        <begin position="48"/>
        <end position="68"/>
    </location>
</feature>
<feature type="compositionally biased region" description="Basic and acidic residues" evidence="5">
    <location>
        <begin position="456"/>
        <end position="490"/>
    </location>
</feature>
<feature type="compositionally biased region" description="Low complexity" evidence="5">
    <location>
        <begin position="533"/>
        <end position="542"/>
    </location>
</feature>
<feature type="compositionally biased region" description="Basic and acidic residues" evidence="5">
    <location>
        <begin position="12"/>
        <end position="37"/>
    </location>
</feature>
<dbReference type="PANTHER" id="PTHR13112">
    <property type="entry name" value="UPF3 REGULATOR OF NONSENSE TRANSCRIPTS-LIKE PROTEIN"/>
    <property type="match status" value="1"/>
</dbReference>
<proteinExistence type="inferred from homology"/>
<dbReference type="EMBL" id="WIXP02000007">
    <property type="protein sequence ID" value="KAF6208560.1"/>
    <property type="molecule type" value="Genomic_DNA"/>
</dbReference>
<gene>
    <name evidence="7" type="ORF">GE061_017018</name>
</gene>
<dbReference type="Proteomes" id="UP000466442">
    <property type="component" value="Unassembled WGS sequence"/>
</dbReference>
<dbReference type="GO" id="GO:0005737">
    <property type="term" value="C:cytoplasm"/>
    <property type="evidence" value="ECO:0007669"/>
    <property type="project" value="TreeGrafter"/>
</dbReference>
<feature type="region of interest" description="Disordered" evidence="5">
    <location>
        <begin position="1"/>
        <end position="71"/>
    </location>
</feature>
<evidence type="ECO:0000256" key="5">
    <source>
        <dbReference type="SAM" id="MobiDB-lite"/>
    </source>
</evidence>
<dbReference type="InterPro" id="IPR005120">
    <property type="entry name" value="UPF3_dom"/>
</dbReference>
<dbReference type="SUPFAM" id="SSF54928">
    <property type="entry name" value="RNA-binding domain, RBD"/>
    <property type="match status" value="1"/>
</dbReference>
<feature type="compositionally biased region" description="Pro residues" evidence="5">
    <location>
        <begin position="650"/>
        <end position="661"/>
    </location>
</feature>
<feature type="domain" description="UPF3" evidence="6">
    <location>
        <begin position="68"/>
        <end position="231"/>
    </location>
</feature>
<feature type="compositionally biased region" description="Basic and acidic residues" evidence="5">
    <location>
        <begin position="548"/>
        <end position="605"/>
    </location>
</feature>
<dbReference type="Gene3D" id="3.30.70.330">
    <property type="match status" value="1"/>
</dbReference>
<dbReference type="PANTHER" id="PTHR13112:SF0">
    <property type="entry name" value="FI21285P1"/>
    <property type="match status" value="1"/>
</dbReference>
<evidence type="ECO:0000256" key="4">
    <source>
        <dbReference type="ARBA" id="ARBA00023242"/>
    </source>
</evidence>
<sequence length="661" mass="75284">MATMTESVSGHLGKDIEMTGDVERAATGDAGRLDGRVHRTSLANKNDSSARSDPSENGKKKPKEEKPPSKVVIRRLPPSMTKDVFVSQISPIPEHDYLYFVPGDPTMGNLMGFSRAYINFINQEDLFRFTETYDNYVFVDVKGQEYPAIVEFAPFQRIPKQRAKKRDQLCGCIETDPIYVAFKESLEAAAADAAKPDVTSKQHFFETEVTPSAPQEMTTTPLLEFLKQKRADRARMRDERKEERKRKEAERKLRQKAIKEKKEAEEEHKDIKLLQPKDKKETNNKESRNGRRPEKEKPAKEIRPREFRNRSNKNFSEEKSRGEKKDERKRDGGGGEKKDDKKETTCKESKDEVKEKVVDDSTNGNVVSDKGKGGGGERRRGGDRKKFEGEKEGGEESSKKSRNERNRSVRKERERKRRDDYLAKKNLEKKNNEGNDKKKSKNFKNGNNGDSGVISDSKDTCKDTKQDVGEVEDGISRLAEKEEREKKQETNDDQIVVEESAPKTPQRRSSLEFIPETNKTSNEKGQMKRRNSLESGSSISSFRGRKGSSRDRRSGGKREAHEGVSEDKRGTESDSSEGKSRRSREEKTSKSDQEDCKKDEKDARPARRIRNKDRPSIQIYRPGMGKLSKQRLEKEKTLGSSTEVDSPSHSPSPVPKTKPPS</sequence>
<evidence type="ECO:0000259" key="6">
    <source>
        <dbReference type="Pfam" id="PF03467"/>
    </source>
</evidence>
<name>A0A6A4JZ19_APOLU</name>
<dbReference type="FunFam" id="3.30.70.330:FF:000717">
    <property type="entry name" value="regulator of nonsense transcripts 3B"/>
    <property type="match status" value="1"/>
</dbReference>
<dbReference type="GO" id="GO:0003729">
    <property type="term" value="F:mRNA binding"/>
    <property type="evidence" value="ECO:0007669"/>
    <property type="project" value="TreeGrafter"/>
</dbReference>
<feature type="compositionally biased region" description="Basic and acidic residues" evidence="5">
    <location>
        <begin position="226"/>
        <end position="359"/>
    </location>
</feature>
<dbReference type="AlphaFoldDB" id="A0A6A4JZ19"/>
<keyword evidence="8" id="KW-1185">Reference proteome</keyword>
<dbReference type="GO" id="GO:0005730">
    <property type="term" value="C:nucleolus"/>
    <property type="evidence" value="ECO:0007669"/>
    <property type="project" value="TreeGrafter"/>
</dbReference>
<dbReference type="InterPro" id="IPR035979">
    <property type="entry name" value="RBD_domain_sf"/>
</dbReference>
<dbReference type="GO" id="GO:0000184">
    <property type="term" value="P:nuclear-transcribed mRNA catabolic process, nonsense-mediated decay"/>
    <property type="evidence" value="ECO:0007669"/>
    <property type="project" value="UniProtKB-KW"/>
</dbReference>
<dbReference type="InterPro" id="IPR039722">
    <property type="entry name" value="Upf3"/>
</dbReference>
<comment type="similarity">
    <text evidence="2">Belongs to the RENT3 family.</text>
</comment>
<accession>A0A6A4JZ19</accession>
<keyword evidence="3" id="KW-0866">Nonsense-mediated mRNA decay</keyword>
<evidence type="ECO:0000256" key="2">
    <source>
        <dbReference type="ARBA" id="ARBA00005991"/>
    </source>
</evidence>
<keyword evidence="4" id="KW-0539">Nucleus</keyword>
<evidence type="ECO:0000256" key="1">
    <source>
        <dbReference type="ARBA" id="ARBA00004123"/>
    </source>
</evidence>
<feature type="compositionally biased region" description="Basic and acidic residues" evidence="5">
    <location>
        <begin position="369"/>
        <end position="437"/>
    </location>
</feature>
<feature type="compositionally biased region" description="Low complexity" evidence="5">
    <location>
        <begin position="443"/>
        <end position="452"/>
    </location>
</feature>
<dbReference type="Pfam" id="PF03467">
    <property type="entry name" value="Smg4_UPF3"/>
    <property type="match status" value="1"/>
</dbReference>
<evidence type="ECO:0000313" key="7">
    <source>
        <dbReference type="EMBL" id="KAF6208560.1"/>
    </source>
</evidence>
<protein>
    <recommendedName>
        <fullName evidence="6">UPF3 domain-containing protein</fullName>
    </recommendedName>
</protein>
<comment type="caution">
    <text evidence="7">The sequence shown here is derived from an EMBL/GenBank/DDBJ whole genome shotgun (WGS) entry which is preliminary data.</text>
</comment>
<feature type="region of interest" description="Disordered" evidence="5">
    <location>
        <begin position="206"/>
        <end position="661"/>
    </location>
</feature>
<feature type="compositionally biased region" description="Polar residues" evidence="5">
    <location>
        <begin position="209"/>
        <end position="221"/>
    </location>
</feature>
<evidence type="ECO:0000313" key="8">
    <source>
        <dbReference type="Proteomes" id="UP000466442"/>
    </source>
</evidence>
<dbReference type="GO" id="GO:0045727">
    <property type="term" value="P:positive regulation of translation"/>
    <property type="evidence" value="ECO:0007669"/>
    <property type="project" value="TreeGrafter"/>
</dbReference>
<comment type="subcellular location">
    <subcellularLocation>
        <location evidence="1">Nucleus</location>
    </subcellularLocation>
</comment>